<dbReference type="AlphaFoldDB" id="A0A0A9VTW6"/>
<dbReference type="InterPro" id="IPR057265">
    <property type="entry name" value="Ribosomal_uL22_arc-type"/>
</dbReference>
<dbReference type="CDD" id="cd00336">
    <property type="entry name" value="Ribosomal_L22"/>
    <property type="match status" value="1"/>
</dbReference>
<keyword evidence="2 6" id="KW-0689">Ribosomal protein</keyword>
<proteinExistence type="inferred from homology"/>
<evidence type="ECO:0000256" key="1">
    <source>
        <dbReference type="ARBA" id="ARBA00009451"/>
    </source>
</evidence>
<evidence type="ECO:0000256" key="6">
    <source>
        <dbReference type="RuleBase" id="RU004005"/>
    </source>
</evidence>
<dbReference type="Gene3D" id="3.90.470.10">
    <property type="entry name" value="Ribosomal protein L22/L17"/>
    <property type="match status" value="1"/>
</dbReference>
<dbReference type="PANTHER" id="PTHR11593:SF10">
    <property type="entry name" value="60S RIBOSOMAL PROTEIN L17"/>
    <property type="match status" value="1"/>
</dbReference>
<evidence type="ECO:0000313" key="7">
    <source>
        <dbReference type="EMBL" id="JAF99736.1"/>
    </source>
</evidence>
<gene>
    <name evidence="7" type="primary">rpl-17_0</name>
    <name evidence="7" type="ORF">CM83_7114</name>
</gene>
<dbReference type="GO" id="GO:0003735">
    <property type="term" value="F:structural constituent of ribosome"/>
    <property type="evidence" value="ECO:0007669"/>
    <property type="project" value="InterPro"/>
</dbReference>
<dbReference type="InterPro" id="IPR036394">
    <property type="entry name" value="Ribosomal_uL22_sf"/>
</dbReference>
<dbReference type="PANTHER" id="PTHR11593">
    <property type="entry name" value="60S RIBOSOMAL PROTEIN L17"/>
    <property type="match status" value="1"/>
</dbReference>
<organism evidence="7">
    <name type="scientific">Lygus hesperus</name>
    <name type="common">Western plant bug</name>
    <dbReference type="NCBI Taxonomy" id="30085"/>
    <lineage>
        <taxon>Eukaryota</taxon>
        <taxon>Metazoa</taxon>
        <taxon>Ecdysozoa</taxon>
        <taxon>Arthropoda</taxon>
        <taxon>Hexapoda</taxon>
        <taxon>Insecta</taxon>
        <taxon>Pterygota</taxon>
        <taxon>Neoptera</taxon>
        <taxon>Paraneoptera</taxon>
        <taxon>Hemiptera</taxon>
        <taxon>Heteroptera</taxon>
        <taxon>Panheteroptera</taxon>
        <taxon>Cimicomorpha</taxon>
        <taxon>Miridae</taxon>
        <taxon>Mirini</taxon>
        <taxon>Lygus</taxon>
    </lineage>
</organism>
<dbReference type="GO" id="GO:0022625">
    <property type="term" value="C:cytosolic large ribosomal subunit"/>
    <property type="evidence" value="ECO:0007669"/>
    <property type="project" value="TreeGrafter"/>
</dbReference>
<comment type="similarity">
    <text evidence="1 6">Belongs to the universal ribosomal protein uL22 family.</text>
</comment>
<reference evidence="7" key="1">
    <citation type="journal article" date="2014" name="PLoS ONE">
        <title>Transcriptome-Based Identification of ABC Transporters in the Western Tarnished Plant Bug Lygus hesperus.</title>
        <authorList>
            <person name="Hull J.J."/>
            <person name="Chaney K."/>
            <person name="Geib S.M."/>
            <person name="Fabrick J.A."/>
            <person name="Brent C.S."/>
            <person name="Walsh D."/>
            <person name="Lavine L.C."/>
        </authorList>
    </citation>
    <scope>NUCLEOTIDE SEQUENCE</scope>
</reference>
<dbReference type="InterPro" id="IPR005721">
    <property type="entry name" value="Ribosomal_uL22_euk/arc"/>
</dbReference>
<accession>A0A0A9VTW6</accession>
<evidence type="ECO:0000256" key="4">
    <source>
        <dbReference type="ARBA" id="ARBA00035207"/>
    </source>
</evidence>
<keyword evidence="3 6" id="KW-0687">Ribonucleoprotein</keyword>
<evidence type="ECO:0000256" key="2">
    <source>
        <dbReference type="ARBA" id="ARBA00022980"/>
    </source>
</evidence>
<evidence type="ECO:0000256" key="3">
    <source>
        <dbReference type="ARBA" id="ARBA00023274"/>
    </source>
</evidence>
<protein>
    <recommendedName>
        <fullName evidence="4">Large ribosomal subunit protein uL22</fullName>
    </recommendedName>
    <alternativeName>
        <fullName evidence="5">60S ribosomal protein L17</fullName>
    </alternativeName>
</protein>
<dbReference type="NCBIfam" id="NF003260">
    <property type="entry name" value="PRK04223.1"/>
    <property type="match status" value="1"/>
</dbReference>
<evidence type="ECO:0000256" key="5">
    <source>
        <dbReference type="ARBA" id="ARBA00035325"/>
    </source>
</evidence>
<dbReference type="NCBIfam" id="TIGR01038">
    <property type="entry name" value="uL22_arch_euk"/>
    <property type="match status" value="1"/>
</dbReference>
<dbReference type="Pfam" id="PF00237">
    <property type="entry name" value="Ribosomal_L22"/>
    <property type="match status" value="1"/>
</dbReference>
<name>A0A0A9VTW6_LYGHE</name>
<dbReference type="GO" id="GO:0002181">
    <property type="term" value="P:cytoplasmic translation"/>
    <property type="evidence" value="ECO:0007669"/>
    <property type="project" value="TreeGrafter"/>
</dbReference>
<sequence length="164" mass="18666">MTKYSKRVHNDLKAARASLKHIAVSFKNTRETAAAISGMKLIKAQKYLQDVIEHKDIIPFRRYRYGVGRKAQAKKYGTSTGRWPEKSCKTILGLLQNAHANAKTQSIDPENVYINHIQVNKAPSKHRRTHRAHGRITPYRNSPCHIEVIVTSEPKIVQRGDSDI</sequence>
<dbReference type="EMBL" id="GBHO01043867">
    <property type="protein sequence ID" value="JAF99736.1"/>
    <property type="molecule type" value="Transcribed_RNA"/>
</dbReference>
<reference evidence="7" key="2">
    <citation type="submission" date="2014-07" db="EMBL/GenBank/DDBJ databases">
        <authorList>
            <person name="Hull J."/>
        </authorList>
    </citation>
    <scope>NUCLEOTIDE SEQUENCE</scope>
</reference>
<dbReference type="InterPro" id="IPR001063">
    <property type="entry name" value="Ribosomal_uL22"/>
</dbReference>
<dbReference type="SUPFAM" id="SSF54843">
    <property type="entry name" value="Ribosomal protein L22"/>
    <property type="match status" value="1"/>
</dbReference>